<gene>
    <name evidence="2" type="ORF">ACFOMH_18140</name>
</gene>
<reference evidence="3" key="1">
    <citation type="journal article" date="2019" name="Int. J. Syst. Evol. Microbiol.">
        <title>The Global Catalogue of Microorganisms (GCM) 10K type strain sequencing project: providing services to taxonomists for standard genome sequencing and annotation.</title>
        <authorList>
            <consortium name="The Broad Institute Genomics Platform"/>
            <consortium name="The Broad Institute Genome Sequencing Center for Infectious Disease"/>
            <person name="Wu L."/>
            <person name="Ma J."/>
        </authorList>
    </citation>
    <scope>NUCLEOTIDE SEQUENCE [LARGE SCALE GENOMIC DNA]</scope>
    <source>
        <strain evidence="3">KCTC 42899</strain>
    </source>
</reference>
<evidence type="ECO:0000313" key="2">
    <source>
        <dbReference type="EMBL" id="MFC3530093.1"/>
    </source>
</evidence>
<dbReference type="Pfam" id="PF09458">
    <property type="entry name" value="H_lectin"/>
    <property type="match status" value="1"/>
</dbReference>
<comment type="caution">
    <text evidence="2">The sequence shown here is derived from an EMBL/GenBank/DDBJ whole genome shotgun (WGS) entry which is preliminary data.</text>
</comment>
<name>A0ABV7R7V3_9RHOB</name>
<keyword evidence="3" id="KW-1185">Reference proteome</keyword>
<organism evidence="2 3">
    <name type="scientific">Paracoccus mangrovi</name>
    <dbReference type="NCBI Taxonomy" id="1715645"/>
    <lineage>
        <taxon>Bacteria</taxon>
        <taxon>Pseudomonadati</taxon>
        <taxon>Pseudomonadota</taxon>
        <taxon>Alphaproteobacteria</taxon>
        <taxon>Rhodobacterales</taxon>
        <taxon>Paracoccaceae</taxon>
        <taxon>Paracoccus</taxon>
    </lineage>
</organism>
<dbReference type="Proteomes" id="UP001595721">
    <property type="component" value="Unassembled WGS sequence"/>
</dbReference>
<feature type="domain" description="H-type lectin" evidence="1">
    <location>
        <begin position="42"/>
        <end position="107"/>
    </location>
</feature>
<evidence type="ECO:0000313" key="3">
    <source>
        <dbReference type="Proteomes" id="UP001595721"/>
    </source>
</evidence>
<dbReference type="Gene3D" id="2.60.40.2080">
    <property type="match status" value="1"/>
</dbReference>
<dbReference type="InterPro" id="IPR019019">
    <property type="entry name" value="H-type_lectin_domain"/>
</dbReference>
<proteinExistence type="predicted"/>
<sequence length="119" mass="13405">MRNVKRFGHAAVGISDGETEIFSAFDNGGPMWTGSGPRTERRHIRFEQPFLDAPSVHVALSMWDIASGANQRADLQAENISHEGFDLRFTTWGDTRVARARARWMAIGPVLYEEDWLAD</sequence>
<accession>A0ABV7R7V3</accession>
<dbReference type="InterPro" id="IPR052487">
    <property type="entry name" value="Galactose-binding_lectin"/>
</dbReference>
<protein>
    <submittedName>
        <fullName evidence="2">H-type lectin domain-containing protein</fullName>
    </submittedName>
</protein>
<dbReference type="InterPro" id="IPR037221">
    <property type="entry name" value="H-type_lectin_dom_sf"/>
</dbReference>
<evidence type="ECO:0000259" key="1">
    <source>
        <dbReference type="Pfam" id="PF09458"/>
    </source>
</evidence>
<dbReference type="SUPFAM" id="SSF141086">
    <property type="entry name" value="Agglutinin HPA-like"/>
    <property type="match status" value="1"/>
</dbReference>
<dbReference type="PANTHER" id="PTHR46938">
    <property type="entry name" value="DISCOIDIN-1 SUBUNIT A-RELATED-RELATED"/>
    <property type="match status" value="1"/>
</dbReference>
<dbReference type="EMBL" id="JBHRXJ010000019">
    <property type="protein sequence ID" value="MFC3530093.1"/>
    <property type="molecule type" value="Genomic_DNA"/>
</dbReference>